<organism evidence="2 3">
    <name type="scientific">Agaribacter flavus</name>
    <dbReference type="NCBI Taxonomy" id="1902781"/>
    <lineage>
        <taxon>Bacteria</taxon>
        <taxon>Pseudomonadati</taxon>
        <taxon>Pseudomonadota</taxon>
        <taxon>Gammaproteobacteria</taxon>
        <taxon>Alteromonadales</taxon>
        <taxon>Alteromonadaceae</taxon>
        <taxon>Agaribacter</taxon>
    </lineage>
</organism>
<evidence type="ECO:0000313" key="2">
    <source>
        <dbReference type="EMBL" id="MFC3121273.1"/>
    </source>
</evidence>
<protein>
    <submittedName>
        <fullName evidence="2">Polysaccharide pyruvyl transferase family protein</fullName>
    </submittedName>
</protein>
<feature type="domain" description="Polysaccharide pyruvyl transferase" evidence="1">
    <location>
        <begin position="42"/>
        <end position="284"/>
    </location>
</feature>
<name>A0ABV7FND2_9ALTE</name>
<dbReference type="InterPro" id="IPR007345">
    <property type="entry name" value="Polysacch_pyruvyl_Trfase"/>
</dbReference>
<comment type="caution">
    <text evidence="2">The sequence shown here is derived from an EMBL/GenBank/DDBJ whole genome shotgun (WGS) entry which is preliminary data.</text>
</comment>
<dbReference type="Proteomes" id="UP001595478">
    <property type="component" value="Unassembled WGS sequence"/>
</dbReference>
<dbReference type="EMBL" id="JBHRSW010000008">
    <property type="protein sequence ID" value="MFC3121273.1"/>
    <property type="molecule type" value="Genomic_DNA"/>
</dbReference>
<dbReference type="GO" id="GO:0016740">
    <property type="term" value="F:transferase activity"/>
    <property type="evidence" value="ECO:0007669"/>
    <property type="project" value="UniProtKB-KW"/>
</dbReference>
<evidence type="ECO:0000259" key="1">
    <source>
        <dbReference type="Pfam" id="PF04230"/>
    </source>
</evidence>
<proteinExistence type="predicted"/>
<accession>A0ABV7FND2</accession>
<keyword evidence="2" id="KW-0808">Transferase</keyword>
<dbReference type="RefSeq" id="WP_376919412.1">
    <property type="nucleotide sequence ID" value="NZ_JBHRSW010000008.1"/>
</dbReference>
<dbReference type="Pfam" id="PF04230">
    <property type="entry name" value="PS_pyruv_trans"/>
    <property type="match status" value="1"/>
</dbReference>
<gene>
    <name evidence="2" type="ORF">ACFOHL_06540</name>
</gene>
<keyword evidence="3" id="KW-1185">Reference proteome</keyword>
<sequence length="319" mass="37310">MEQTYQEAWNEKLNELKAMHGYIAELCTDKSVGYIDIPLHFNVGDQLIYAGTEAFFKENNINVVYRAFDVNVNFKALEKCEIIVFHGGGNFGDIYPAHQRLRERVITAFPNKRIIGLPQTLHFSSEVELQKSKDIFSSHSDFHMFVRDKKSFDIAQGFTPNCKLMPDMAHSLHPLIDITEVESTEVRSPRILNLRRVDVEKVTFQVPINKPSFDWCNLLTPWDKIHYKWILKLQPYKRLSDRLINSWKVHSDSLVFRSINHFNSFNVVYTDRLHGFILSFLLGKNIKLMDNSYGKNMGYFNQWIKENKLIDVLVEAKEE</sequence>
<evidence type="ECO:0000313" key="3">
    <source>
        <dbReference type="Proteomes" id="UP001595478"/>
    </source>
</evidence>
<reference evidence="3" key="1">
    <citation type="journal article" date="2019" name="Int. J. Syst. Evol. Microbiol.">
        <title>The Global Catalogue of Microorganisms (GCM) 10K type strain sequencing project: providing services to taxonomists for standard genome sequencing and annotation.</title>
        <authorList>
            <consortium name="The Broad Institute Genomics Platform"/>
            <consortium name="The Broad Institute Genome Sequencing Center for Infectious Disease"/>
            <person name="Wu L."/>
            <person name="Ma J."/>
        </authorList>
    </citation>
    <scope>NUCLEOTIDE SEQUENCE [LARGE SCALE GENOMIC DNA]</scope>
    <source>
        <strain evidence="3">KCTC 52473</strain>
    </source>
</reference>